<keyword evidence="5" id="KW-0408">Iron</keyword>
<gene>
    <name evidence="7" type="ORF">GCM10023144_01000</name>
</gene>
<accession>A0ABP8GC73</accession>
<dbReference type="Proteomes" id="UP001501671">
    <property type="component" value="Unassembled WGS sequence"/>
</dbReference>
<evidence type="ECO:0000256" key="2">
    <source>
        <dbReference type="ARBA" id="ARBA00022617"/>
    </source>
</evidence>
<keyword evidence="2" id="KW-0349">Heme</keyword>
<dbReference type="Gene3D" id="1.20.120.10">
    <property type="entry name" value="Cytochrome c/b562"/>
    <property type="match status" value="1"/>
</dbReference>
<dbReference type="Pfam" id="PF01322">
    <property type="entry name" value="Cytochrom_C_2"/>
    <property type="match status" value="1"/>
</dbReference>
<keyword evidence="8" id="KW-1185">Reference proteome</keyword>
<dbReference type="InterPro" id="IPR010980">
    <property type="entry name" value="Cyt_c/b562"/>
</dbReference>
<evidence type="ECO:0000313" key="7">
    <source>
        <dbReference type="EMBL" id="GAA4321626.1"/>
    </source>
</evidence>
<keyword evidence="4" id="KW-0249">Electron transport</keyword>
<reference evidence="8" key="1">
    <citation type="journal article" date="2019" name="Int. J. Syst. Evol. Microbiol.">
        <title>The Global Catalogue of Microorganisms (GCM) 10K type strain sequencing project: providing services to taxonomists for standard genome sequencing and annotation.</title>
        <authorList>
            <consortium name="The Broad Institute Genomics Platform"/>
            <consortium name="The Broad Institute Genome Sequencing Center for Infectious Disease"/>
            <person name="Wu L."/>
            <person name="Ma J."/>
        </authorList>
    </citation>
    <scope>NUCLEOTIDE SEQUENCE [LARGE SCALE GENOMIC DNA]</scope>
    <source>
        <strain evidence="8">JCM 17666</strain>
    </source>
</reference>
<organism evidence="7 8">
    <name type="scientific">Pigmentiphaga soli</name>
    <dbReference type="NCBI Taxonomy" id="1007095"/>
    <lineage>
        <taxon>Bacteria</taxon>
        <taxon>Pseudomonadati</taxon>
        <taxon>Pseudomonadota</taxon>
        <taxon>Betaproteobacteria</taxon>
        <taxon>Burkholderiales</taxon>
        <taxon>Alcaligenaceae</taxon>
        <taxon>Pigmentiphaga</taxon>
    </lineage>
</organism>
<evidence type="ECO:0000313" key="8">
    <source>
        <dbReference type="Proteomes" id="UP001501671"/>
    </source>
</evidence>
<name>A0ABP8GC73_9BURK</name>
<dbReference type="PIRSF" id="PIRSF000027">
    <property type="entry name" value="Cytc_c_prime"/>
    <property type="match status" value="1"/>
</dbReference>
<evidence type="ECO:0000256" key="3">
    <source>
        <dbReference type="ARBA" id="ARBA00022723"/>
    </source>
</evidence>
<dbReference type="InterPro" id="IPR012127">
    <property type="entry name" value="Cyt_c_prime"/>
</dbReference>
<protein>
    <submittedName>
        <fullName evidence="7">Cytochrome c</fullName>
    </submittedName>
</protein>
<dbReference type="InterPro" id="IPR015984">
    <property type="entry name" value="Cyt_c_prime_subgr"/>
</dbReference>
<keyword evidence="6" id="KW-0732">Signal</keyword>
<evidence type="ECO:0000256" key="6">
    <source>
        <dbReference type="SAM" id="SignalP"/>
    </source>
</evidence>
<evidence type="ECO:0000256" key="5">
    <source>
        <dbReference type="ARBA" id="ARBA00023004"/>
    </source>
</evidence>
<evidence type="ECO:0000256" key="4">
    <source>
        <dbReference type="ARBA" id="ARBA00022982"/>
    </source>
</evidence>
<sequence>MKMFARAVSLACIAAVPVLAHAQFAKPQDAIRYRQAVMTVMGSHFGRLAPYARGDKPLDAADIQANVALVSAMAKLPWNAFGPGTQTDKVEDSIWSDSAKFKQAADRLQGDVAKLEAAAQSGDQAQLRTAYGAVAASCKACHDSFRKR</sequence>
<keyword evidence="3" id="KW-0479">Metal-binding</keyword>
<dbReference type="EMBL" id="BAABFO010000001">
    <property type="protein sequence ID" value="GAA4321626.1"/>
    <property type="molecule type" value="Genomic_DNA"/>
</dbReference>
<keyword evidence="1" id="KW-0813">Transport</keyword>
<feature type="signal peptide" evidence="6">
    <location>
        <begin position="1"/>
        <end position="22"/>
    </location>
</feature>
<evidence type="ECO:0000256" key="1">
    <source>
        <dbReference type="ARBA" id="ARBA00022448"/>
    </source>
</evidence>
<proteinExistence type="predicted"/>
<dbReference type="PROSITE" id="PS51009">
    <property type="entry name" value="CYTCII"/>
    <property type="match status" value="1"/>
</dbReference>
<comment type="caution">
    <text evidence="7">The sequence shown here is derived from an EMBL/GenBank/DDBJ whole genome shotgun (WGS) entry which is preliminary data.</text>
</comment>
<dbReference type="SUPFAM" id="SSF47175">
    <property type="entry name" value="Cytochromes"/>
    <property type="match status" value="1"/>
</dbReference>
<dbReference type="PRINTS" id="PR00608">
    <property type="entry name" value="CYTCHROMECII"/>
</dbReference>
<dbReference type="RefSeq" id="WP_345245215.1">
    <property type="nucleotide sequence ID" value="NZ_BAABFO010000001.1"/>
</dbReference>
<feature type="chain" id="PRO_5047324696" evidence="6">
    <location>
        <begin position="23"/>
        <end position="148"/>
    </location>
</feature>
<dbReference type="InterPro" id="IPR002321">
    <property type="entry name" value="Cyt_c_II"/>
</dbReference>